<proteinExistence type="predicted"/>
<evidence type="ECO:0000313" key="2">
    <source>
        <dbReference type="Proteomes" id="UP000799302"/>
    </source>
</evidence>
<dbReference type="InterPro" id="IPR008551">
    <property type="entry name" value="TANGO2"/>
</dbReference>
<organism evidence="1 2">
    <name type="scientific">Microthyrium microscopicum</name>
    <dbReference type="NCBI Taxonomy" id="703497"/>
    <lineage>
        <taxon>Eukaryota</taxon>
        <taxon>Fungi</taxon>
        <taxon>Dikarya</taxon>
        <taxon>Ascomycota</taxon>
        <taxon>Pezizomycotina</taxon>
        <taxon>Dothideomycetes</taxon>
        <taxon>Dothideomycetes incertae sedis</taxon>
        <taxon>Microthyriales</taxon>
        <taxon>Microthyriaceae</taxon>
        <taxon>Microthyrium</taxon>
    </lineage>
</organism>
<evidence type="ECO:0000313" key="1">
    <source>
        <dbReference type="EMBL" id="KAF2673423.1"/>
    </source>
</evidence>
<sequence>MYATISPIAQLPSLKEECPLTHLQEYLQRPTDPANWWPAPNTQILGGRDLHRAEHGTWLGVTRQGRLACLTNFKEEEEFITGKRSRGAVVNSYLKMDPESTESSRSVANGLIQEGLNGIGGFSLLFGHLKRPSWKDNGLATGSWDGLAIVSNRSKNVEDVRWLCTRPGETHALSNTHYGDKSWPKVVAGEAMANDAIAESAKRGENKDLLLQRLLAILDHDTLPLRKVDEGWVTYTSQMKTSIFVPAIGDKKQSERLLNGSPLAGCSADIKANVDPATSGVYGTQKQSILLVDWEGKVDYFERTLFNQEAKPIPKGTADLHHEFVVEGWND</sequence>
<dbReference type="OrthoDB" id="191601at2759"/>
<dbReference type="GO" id="GO:0005794">
    <property type="term" value="C:Golgi apparatus"/>
    <property type="evidence" value="ECO:0007669"/>
    <property type="project" value="TreeGrafter"/>
</dbReference>
<name>A0A6A6UPQ1_9PEZI</name>
<dbReference type="GO" id="GO:0007030">
    <property type="term" value="P:Golgi organization"/>
    <property type="evidence" value="ECO:0007669"/>
    <property type="project" value="TreeGrafter"/>
</dbReference>
<dbReference type="PANTHER" id="PTHR17985:SF8">
    <property type="entry name" value="TRANSPORT AND GOLGI ORGANIZATION PROTEIN 2 HOMOLOG"/>
    <property type="match status" value="1"/>
</dbReference>
<dbReference type="Pfam" id="PF05742">
    <property type="entry name" value="TANGO2"/>
    <property type="match status" value="1"/>
</dbReference>
<dbReference type="EMBL" id="MU004231">
    <property type="protein sequence ID" value="KAF2673423.1"/>
    <property type="molecule type" value="Genomic_DNA"/>
</dbReference>
<dbReference type="Proteomes" id="UP000799302">
    <property type="component" value="Unassembled WGS sequence"/>
</dbReference>
<evidence type="ECO:0008006" key="3">
    <source>
        <dbReference type="Google" id="ProtNLM"/>
    </source>
</evidence>
<keyword evidence="2" id="KW-1185">Reference proteome</keyword>
<reference evidence="1" key="1">
    <citation type="journal article" date="2020" name="Stud. Mycol.">
        <title>101 Dothideomycetes genomes: a test case for predicting lifestyles and emergence of pathogens.</title>
        <authorList>
            <person name="Haridas S."/>
            <person name="Albert R."/>
            <person name="Binder M."/>
            <person name="Bloem J."/>
            <person name="Labutti K."/>
            <person name="Salamov A."/>
            <person name="Andreopoulos B."/>
            <person name="Baker S."/>
            <person name="Barry K."/>
            <person name="Bills G."/>
            <person name="Bluhm B."/>
            <person name="Cannon C."/>
            <person name="Castanera R."/>
            <person name="Culley D."/>
            <person name="Daum C."/>
            <person name="Ezra D."/>
            <person name="Gonzalez J."/>
            <person name="Henrissat B."/>
            <person name="Kuo A."/>
            <person name="Liang C."/>
            <person name="Lipzen A."/>
            <person name="Lutzoni F."/>
            <person name="Magnuson J."/>
            <person name="Mondo S."/>
            <person name="Nolan M."/>
            <person name="Ohm R."/>
            <person name="Pangilinan J."/>
            <person name="Park H.-J."/>
            <person name="Ramirez L."/>
            <person name="Alfaro M."/>
            <person name="Sun H."/>
            <person name="Tritt A."/>
            <person name="Yoshinaga Y."/>
            <person name="Zwiers L.-H."/>
            <person name="Turgeon B."/>
            <person name="Goodwin S."/>
            <person name="Spatafora J."/>
            <person name="Crous P."/>
            <person name="Grigoriev I."/>
        </authorList>
    </citation>
    <scope>NUCLEOTIDE SEQUENCE</scope>
    <source>
        <strain evidence="1">CBS 115976</strain>
    </source>
</reference>
<dbReference type="AlphaFoldDB" id="A0A6A6UPQ1"/>
<dbReference type="GO" id="GO:0009306">
    <property type="term" value="P:protein secretion"/>
    <property type="evidence" value="ECO:0007669"/>
    <property type="project" value="TreeGrafter"/>
</dbReference>
<accession>A0A6A6UPQ1</accession>
<dbReference type="PANTHER" id="PTHR17985">
    <property type="entry name" value="SER/THR-RICH PROTEIN T10 IN DGCR REGION"/>
    <property type="match status" value="1"/>
</dbReference>
<gene>
    <name evidence="1" type="ORF">BT63DRAFT_155981</name>
</gene>
<protein>
    <recommendedName>
        <fullName evidence="3">DUF833-domain-containing protein</fullName>
    </recommendedName>
</protein>